<comment type="caution">
    <text evidence="3">The sequence shown here is derived from an EMBL/GenBank/DDBJ whole genome shotgun (WGS) entry which is preliminary data.</text>
</comment>
<evidence type="ECO:0000313" key="4">
    <source>
        <dbReference type="Proteomes" id="UP001375812"/>
    </source>
</evidence>
<evidence type="ECO:0000256" key="1">
    <source>
        <dbReference type="ARBA" id="ARBA00008635"/>
    </source>
</evidence>
<name>A0ABU8PEI3_9HYPH</name>
<dbReference type="Pfam" id="PF05163">
    <property type="entry name" value="DinB"/>
    <property type="match status" value="1"/>
</dbReference>
<dbReference type="InterPro" id="IPR007837">
    <property type="entry name" value="DinB"/>
</dbReference>
<evidence type="ECO:0000256" key="2">
    <source>
        <dbReference type="ARBA" id="ARBA00022723"/>
    </source>
</evidence>
<protein>
    <submittedName>
        <fullName evidence="3">DinB family protein</fullName>
    </submittedName>
</protein>
<proteinExistence type="inferred from homology"/>
<reference evidence="3 4" key="1">
    <citation type="submission" date="2023-12" db="EMBL/GenBank/DDBJ databases">
        <title>Gut-associated functions are favored during microbiome assembly across C. elegans life.</title>
        <authorList>
            <person name="Zimmermann J."/>
        </authorList>
    </citation>
    <scope>NUCLEOTIDE SEQUENCE [LARGE SCALE GENOMIC DNA]</scope>
    <source>
        <strain evidence="3 4">MYb71</strain>
    </source>
</reference>
<dbReference type="Proteomes" id="UP001375812">
    <property type="component" value="Unassembled WGS sequence"/>
</dbReference>
<organism evidence="3 4">
    <name type="scientific">Ochrobactrum vermis</name>
    <dbReference type="NCBI Taxonomy" id="1827297"/>
    <lineage>
        <taxon>Bacteria</taxon>
        <taxon>Pseudomonadati</taxon>
        <taxon>Pseudomonadota</taxon>
        <taxon>Alphaproteobacteria</taxon>
        <taxon>Hyphomicrobiales</taxon>
        <taxon>Brucellaceae</taxon>
        <taxon>Brucella/Ochrobactrum group</taxon>
        <taxon>Ochrobactrum</taxon>
    </lineage>
</organism>
<dbReference type="SUPFAM" id="SSF109854">
    <property type="entry name" value="DinB/YfiT-like putative metalloenzymes"/>
    <property type="match status" value="1"/>
</dbReference>
<keyword evidence="4" id="KW-1185">Reference proteome</keyword>
<dbReference type="InterPro" id="IPR034660">
    <property type="entry name" value="DinB/YfiT-like"/>
</dbReference>
<keyword evidence="2" id="KW-0479">Metal-binding</keyword>
<comment type="similarity">
    <text evidence="1">Belongs to the DinB family.</text>
</comment>
<sequence length="74" mass="8216">MSRYNTWRNASLATVADGLSDEERRKDRSAFFKSIAATLNHLSICSITISQSSRAANGCKFSLCDKPKLDHLPL</sequence>
<accession>A0ABU8PEI3</accession>
<evidence type="ECO:0000313" key="3">
    <source>
        <dbReference type="EMBL" id="MEJ5020667.1"/>
    </source>
</evidence>
<dbReference type="Gene3D" id="1.20.120.450">
    <property type="entry name" value="dinb family like domain"/>
    <property type="match status" value="1"/>
</dbReference>
<gene>
    <name evidence="3" type="ORF">WH297_13120</name>
</gene>
<dbReference type="EMBL" id="JBBGZH010000001">
    <property type="protein sequence ID" value="MEJ5020667.1"/>
    <property type="molecule type" value="Genomic_DNA"/>
</dbReference>